<dbReference type="STRING" id="641526.ADIWIN_0288"/>
<evidence type="ECO:0000313" key="1">
    <source>
        <dbReference type="EMBL" id="EPR74698.1"/>
    </source>
</evidence>
<comment type="caution">
    <text evidence="1">The sequence shown here is derived from an EMBL/GenBank/DDBJ whole genome shotgun (WGS) entry which is preliminary data.</text>
</comment>
<reference evidence="1 2" key="1">
    <citation type="journal article" date="2013" name="Genome Announc.">
        <title>Draft Genome Sequence of Winogradskyella psychrotolerans RS-3T, Isolated from the Marine Transect of Kongsfjorden, Ny-Alesund, Svalbard, Arctic Ocean.</title>
        <authorList>
            <person name="Kumar Pinnaka A."/>
            <person name="Ara S."/>
            <person name="Singh A."/>
            <person name="Shivaji S."/>
        </authorList>
    </citation>
    <scope>NUCLEOTIDE SEQUENCE [LARGE SCALE GENOMIC DNA]</scope>
    <source>
        <strain evidence="1 2">RS-3</strain>
    </source>
</reference>
<sequence length="149" mass="18259">MLDNSLRFNEELKAAQEWEFLTRVLFYSPEYDVLEKPLIKIRRHAESISFNKNKNTRKWYYYLAREKLFLFLKNQKSNNAKEINAYLFSYFKNSIISYLFEQKANESWAIYNNTLKFFYNFPKSLIVRFYIKFVLLTGRGYNYRQKIIS</sequence>
<dbReference type="Proteomes" id="UP000014962">
    <property type="component" value="Unassembled WGS sequence"/>
</dbReference>
<keyword evidence="2" id="KW-1185">Reference proteome</keyword>
<dbReference type="EMBL" id="ATMR01000012">
    <property type="protein sequence ID" value="EPR74698.1"/>
    <property type="molecule type" value="Genomic_DNA"/>
</dbReference>
<gene>
    <name evidence="1" type="ORF">ADIWIN_0288</name>
</gene>
<accession>S7XFD3</accession>
<evidence type="ECO:0000313" key="2">
    <source>
        <dbReference type="Proteomes" id="UP000014962"/>
    </source>
</evidence>
<dbReference type="Gene3D" id="3.90.550.10">
    <property type="entry name" value="Spore Coat Polysaccharide Biosynthesis Protein SpsA, Chain A"/>
    <property type="match status" value="1"/>
</dbReference>
<dbReference type="AlphaFoldDB" id="S7XFD3"/>
<protein>
    <submittedName>
        <fullName evidence="1">Uncharacterized protein</fullName>
    </submittedName>
</protein>
<dbReference type="InterPro" id="IPR029044">
    <property type="entry name" value="Nucleotide-diphossugar_trans"/>
</dbReference>
<organism evidence="1 2">
    <name type="scientific">Winogradskyella psychrotolerans RS-3</name>
    <dbReference type="NCBI Taxonomy" id="641526"/>
    <lineage>
        <taxon>Bacteria</taxon>
        <taxon>Pseudomonadati</taxon>
        <taxon>Bacteroidota</taxon>
        <taxon>Flavobacteriia</taxon>
        <taxon>Flavobacteriales</taxon>
        <taxon>Flavobacteriaceae</taxon>
        <taxon>Winogradskyella</taxon>
    </lineage>
</organism>
<dbReference type="RefSeq" id="WP_020896969.1">
    <property type="nucleotide sequence ID" value="NZ_ATMR01000012.1"/>
</dbReference>
<name>S7XFD3_9FLAO</name>
<proteinExistence type="predicted"/>